<dbReference type="Pfam" id="PF09251">
    <property type="entry name" value="PhageP22-tail"/>
    <property type="match status" value="1"/>
</dbReference>
<feature type="domain" description="P22 tailspike C-terminal" evidence="1">
    <location>
        <begin position="2"/>
        <end position="37"/>
    </location>
</feature>
<reference evidence="2" key="1">
    <citation type="submission" date="2024-06" db="EMBL/GenBank/DDBJ databases">
        <authorList>
            <person name="Mutai I.J."/>
            <person name="Gurusinghe A."/>
            <person name="Wang B."/>
            <person name="Clark M."/>
            <person name="Bhandare S.G."/>
        </authorList>
    </citation>
    <scope>NUCLEOTIDE SEQUENCE</scope>
</reference>
<sequence>MEEGLGNSRINSFNNDSAALRFRIHKLSKTLDSGSVYFPH</sequence>
<proteinExistence type="predicted"/>
<protein>
    <submittedName>
        <fullName evidence="2">Tailspike</fullName>
    </submittedName>
</protein>
<dbReference type="EMBL" id="PP935706">
    <property type="protein sequence ID" value="XDJ01398.1"/>
    <property type="molecule type" value="Genomic_DNA"/>
</dbReference>
<dbReference type="InterPro" id="IPR011050">
    <property type="entry name" value="Pectin_lyase_fold/virulence"/>
</dbReference>
<name>A0AB39C3B9_9VIRU</name>
<evidence type="ECO:0000313" key="2">
    <source>
        <dbReference type="EMBL" id="XDJ01398.1"/>
    </source>
</evidence>
<dbReference type="InterPro" id="IPR015331">
    <property type="entry name" value="P22_tailspike_C"/>
</dbReference>
<accession>A0AB39C3B9</accession>
<evidence type="ECO:0000259" key="1">
    <source>
        <dbReference type="Pfam" id="PF09251"/>
    </source>
</evidence>
<organism evidence="2">
    <name type="scientific">Salmonella phage vB_SE130_2P</name>
    <dbReference type="NCBI Taxonomy" id="3236707"/>
    <lineage>
        <taxon>Viruses</taxon>
    </lineage>
</organism>
<dbReference type="SUPFAM" id="SSF51126">
    <property type="entry name" value="Pectin lyase-like"/>
    <property type="match status" value="1"/>
</dbReference>